<accession>Q8ES72</accession>
<dbReference type="eggNOG" id="ENOG5032YSI">
    <property type="taxonomic scope" value="Bacteria"/>
</dbReference>
<evidence type="ECO:0000313" key="1">
    <source>
        <dbReference type="EMBL" id="BAC12727.1"/>
    </source>
</evidence>
<reference evidence="1 2" key="1">
    <citation type="journal article" date="2001" name="FEMS Microbiol. Lett.">
        <title>Oceanobacillus iheyensis gen. nov., sp. nov., a deep-sea extremely halotolerant and alkaliphilic species isolated from a depth of 1050 m on the Iheya Ridge.</title>
        <authorList>
            <person name="Lu J."/>
            <person name="Nogi Y."/>
            <person name="Takami H."/>
        </authorList>
    </citation>
    <scope>NUCLEOTIDE SEQUENCE [LARGE SCALE GENOMIC DNA]</scope>
    <source>
        <strain evidence="2">DSM 14371 / CIP 107618 / JCM 11309 / KCTC 3954 / HTE831</strain>
    </source>
</reference>
<keyword evidence="2" id="KW-1185">Reference proteome</keyword>
<dbReference type="Gene3D" id="3.10.450.130">
    <property type="entry name" value="folded 79 residue fragment of lin0334 like domains"/>
    <property type="match status" value="1"/>
</dbReference>
<dbReference type="RefSeq" id="WP_011065179.1">
    <property type="nucleotide sequence ID" value="NC_004193.1"/>
</dbReference>
<organism evidence="1 2">
    <name type="scientific">Oceanobacillus iheyensis (strain DSM 14371 / CIP 107618 / JCM 11309 / KCTC 3954 / HTE831)</name>
    <dbReference type="NCBI Taxonomy" id="221109"/>
    <lineage>
        <taxon>Bacteria</taxon>
        <taxon>Bacillati</taxon>
        <taxon>Bacillota</taxon>
        <taxon>Bacilli</taxon>
        <taxon>Bacillales</taxon>
        <taxon>Bacillaceae</taxon>
        <taxon>Oceanobacillus</taxon>
    </lineage>
</organism>
<dbReference type="Proteomes" id="UP000000822">
    <property type="component" value="Chromosome"/>
</dbReference>
<gene>
    <name evidence="1" type="ordered locus">OB0771</name>
</gene>
<proteinExistence type="predicted"/>
<evidence type="ECO:0000313" key="2">
    <source>
        <dbReference type="Proteomes" id="UP000000822"/>
    </source>
</evidence>
<reference evidence="1 2" key="2">
    <citation type="journal article" date="2002" name="Nucleic Acids Res.">
        <title>Genome sequence of Oceanobacillus iheyensis isolated from the Iheya Ridge and its unexpected adaptive capabilities to extreme environments.</title>
        <authorList>
            <person name="Takami H."/>
            <person name="Takaki Y."/>
            <person name="Uchiyama I."/>
        </authorList>
    </citation>
    <scope>NUCLEOTIDE SEQUENCE [LARGE SCALE GENOMIC DNA]</scope>
    <source>
        <strain evidence="2">DSM 14371 / CIP 107618 / JCM 11309 / KCTC 3954 / HTE831</strain>
    </source>
</reference>
<dbReference type="OrthoDB" id="2704796at2"/>
<name>Q8ES72_OCEIH</name>
<sequence>MKYKNFLIFIIMTIILLVGCNVDPDFDDETTSKLKNVTESYIENNFEAVESIELDEPYISPMGGTKIDGTVNGQGGFSISLNDDLTVAAISTKEGFPDTKEKCKDQICDY</sequence>
<evidence type="ECO:0008006" key="3">
    <source>
        <dbReference type="Google" id="ProtNLM"/>
    </source>
</evidence>
<protein>
    <recommendedName>
        <fullName evidence="3">DUF1433 domain-containing protein</fullName>
    </recommendedName>
</protein>
<dbReference type="EMBL" id="BA000028">
    <property type="protein sequence ID" value="BAC12727.1"/>
    <property type="molecule type" value="Genomic_DNA"/>
</dbReference>
<dbReference type="KEGG" id="oih:OB0771"/>
<dbReference type="PROSITE" id="PS51257">
    <property type="entry name" value="PROKAR_LIPOPROTEIN"/>
    <property type="match status" value="1"/>
</dbReference>
<dbReference type="HOGENOM" id="CLU_173266_0_0_9"/>
<dbReference type="AlphaFoldDB" id="Q8ES72"/>